<proteinExistence type="predicted"/>
<evidence type="ECO:0000313" key="3">
    <source>
        <dbReference type="Proteomes" id="UP000360750"/>
    </source>
</evidence>
<comment type="caution">
    <text evidence="2">The sequence shown here is derived from an EMBL/GenBank/DDBJ whole genome shotgun (WGS) entry which is preliminary data.</text>
</comment>
<name>A0ABD7V1L8_9ACTN</name>
<dbReference type="SUPFAM" id="SSF140453">
    <property type="entry name" value="EsxAB dimer-like"/>
    <property type="match status" value="1"/>
</dbReference>
<dbReference type="GeneID" id="60752110"/>
<dbReference type="Gene3D" id="1.10.287.1060">
    <property type="entry name" value="ESAT-6-like"/>
    <property type="match status" value="1"/>
</dbReference>
<dbReference type="AlphaFoldDB" id="A0ABD7V1L8"/>
<keyword evidence="1" id="KW-0175">Coiled coil</keyword>
<feature type="coiled-coil region" evidence="1">
    <location>
        <begin position="10"/>
        <end position="37"/>
    </location>
</feature>
<evidence type="ECO:0000256" key="1">
    <source>
        <dbReference type="SAM" id="Coils"/>
    </source>
</evidence>
<dbReference type="Pfam" id="PF06013">
    <property type="entry name" value="WXG100"/>
    <property type="match status" value="1"/>
</dbReference>
<dbReference type="Proteomes" id="UP000360750">
    <property type="component" value="Unassembled WGS sequence"/>
</dbReference>
<dbReference type="EMBL" id="CAACYD010000006">
    <property type="protein sequence ID" value="VFA87976.1"/>
    <property type="molecule type" value="Genomic_DNA"/>
</dbReference>
<accession>A0ABD7V1L8</accession>
<dbReference type="RefSeq" id="WP_006899667.1">
    <property type="nucleotide sequence ID" value="NZ_CAACYD010000006.1"/>
</dbReference>
<evidence type="ECO:0000313" key="2">
    <source>
        <dbReference type="EMBL" id="VFA87976.1"/>
    </source>
</evidence>
<dbReference type="InterPro" id="IPR010310">
    <property type="entry name" value="T7SS_ESAT-6-like"/>
</dbReference>
<organism evidence="2 3">
    <name type="scientific">Gordonia paraffinivorans</name>
    <dbReference type="NCBI Taxonomy" id="175628"/>
    <lineage>
        <taxon>Bacteria</taxon>
        <taxon>Bacillati</taxon>
        <taxon>Actinomycetota</taxon>
        <taxon>Actinomycetes</taxon>
        <taxon>Mycobacteriales</taxon>
        <taxon>Gordoniaceae</taxon>
        <taxon>Gordonia</taxon>
    </lineage>
</organism>
<sequence length="102" mass="11634">MTIAYTEAVVAQLASNLRREFEELATLNTQLKNQVDQISTQIWQGNDPAKDAFYRAHEAFTQFFQQNHHALESLHGGVQNVSRVFNDVEERNRRAFNGIIGA</sequence>
<dbReference type="InterPro" id="IPR036689">
    <property type="entry name" value="ESAT-6-like_sf"/>
</dbReference>
<protein>
    <submittedName>
        <fullName evidence="2">WXG100 family type VII secretion target</fullName>
    </submittedName>
</protein>
<gene>
    <name evidence="2" type="ORF">NCTC8139_01518</name>
</gene>
<reference evidence="2 3" key="1">
    <citation type="submission" date="2019-02" db="EMBL/GenBank/DDBJ databases">
        <authorList>
            <consortium name="Pathogen Informatics"/>
        </authorList>
    </citation>
    <scope>NUCLEOTIDE SEQUENCE [LARGE SCALE GENOMIC DNA]</scope>
    <source>
        <strain evidence="2 3">3012STDY6756503</strain>
    </source>
</reference>